<dbReference type="PROSITE" id="PS50297">
    <property type="entry name" value="ANK_REP_REGION"/>
    <property type="match status" value="2"/>
</dbReference>
<dbReference type="GO" id="GO:0047499">
    <property type="term" value="F:calcium-independent phospholipase A2 activity"/>
    <property type="evidence" value="ECO:0007669"/>
    <property type="project" value="InterPro"/>
</dbReference>
<keyword evidence="8" id="KW-0442">Lipid degradation</keyword>
<dbReference type="InterPro" id="IPR002641">
    <property type="entry name" value="PNPLA_dom"/>
</dbReference>
<feature type="repeat" description="ANK" evidence="7">
    <location>
        <begin position="313"/>
        <end position="345"/>
    </location>
</feature>
<evidence type="ECO:0000313" key="10">
    <source>
        <dbReference type="EMBL" id="JAS96155.1"/>
    </source>
</evidence>
<feature type="repeat" description="ANK" evidence="7">
    <location>
        <begin position="154"/>
        <end position="186"/>
    </location>
</feature>
<feature type="short sequence motif" description="GXSXG" evidence="8">
    <location>
        <begin position="501"/>
        <end position="505"/>
    </location>
</feature>
<dbReference type="EC" id="3.1.1.4" evidence="1"/>
<protein>
    <recommendedName>
        <fullName evidence="1">phospholipase A2</fullName>
        <ecNumber evidence="1">3.1.1.4</ecNumber>
    </recommendedName>
</protein>
<feature type="active site" description="Nucleophile" evidence="8">
    <location>
        <position position="503"/>
    </location>
</feature>
<feature type="repeat" description="ANK" evidence="7">
    <location>
        <begin position="346"/>
        <end position="378"/>
    </location>
</feature>
<evidence type="ECO:0000259" key="9">
    <source>
        <dbReference type="PROSITE" id="PS51635"/>
    </source>
</evidence>
<evidence type="ECO:0000256" key="3">
    <source>
        <dbReference type="ARBA" id="ARBA00022801"/>
    </source>
</evidence>
<dbReference type="PROSITE" id="PS50088">
    <property type="entry name" value="ANK_REPEAT"/>
    <property type="match status" value="4"/>
</dbReference>
<dbReference type="GO" id="GO:0016042">
    <property type="term" value="P:lipid catabolic process"/>
    <property type="evidence" value="ECO:0007669"/>
    <property type="project" value="UniProtKB-UniRule"/>
</dbReference>
<keyword evidence="3 8" id="KW-0378">Hydrolase</keyword>
<dbReference type="AlphaFoldDB" id="A0A1B6JAL6"/>
<feature type="repeat" description="ANK" evidence="7">
    <location>
        <begin position="221"/>
        <end position="253"/>
    </location>
</feature>
<evidence type="ECO:0000256" key="4">
    <source>
        <dbReference type="ARBA" id="ARBA00023043"/>
    </source>
</evidence>
<dbReference type="PANTHER" id="PTHR24139">
    <property type="entry name" value="CALCIUM-INDEPENDENT PHOSPHOLIPASE A2"/>
    <property type="match status" value="1"/>
</dbReference>
<dbReference type="PANTHER" id="PTHR24139:SF34">
    <property type="entry name" value="85_88 KDA CALCIUM-INDEPENDENT PHOSPHOLIPASE A2"/>
    <property type="match status" value="1"/>
</dbReference>
<dbReference type="Pfam" id="PF12796">
    <property type="entry name" value="Ank_2"/>
    <property type="match status" value="2"/>
</dbReference>
<sequence>MSWLGNLATGNALFRNIFAGINPPNKVLEVKTDKYSHRDIICREDSIVFYGPTSDDKTFEVVVLRAYCEQAYSVYRSENKVDVETKFIQLRDKLPVLVSISATVNTLSGIQKLCDVIEKNPSWTITHLAVYLNLTDCLNSEQVLSHLNSCDPFTGESPLQLAIKVQNLPVVQSLVASNASLEHLDNEANSVFHYAASTNKDIIMALLNNGQAKCLNFRNIFGHTPLHVACKADKTDCVQTLLAKGADVNIPATQGQTSSFPPSYVGDFMQGNTKKLYIQDMKFGGTPLHWSCSREVIEQVVDCNCDINVLNFQKRTALHVMVMRNRFECVVALLSRHADADIPDEDGNTALHLAVTGKNISIIQALIVFGADLAYVNNLGLTARHLAAQDQDPTNQRILYLLHAVGAPRCEIDTHGCTDGCIRDGIYNGLPPPIPQSAKTRAIMKCLECVASHGTSNNVRGGRVLCLDGGGIRGLVLIIILLHLEAQVNQPIIHCFDWVAGTSTGAILALALAAGKTLKDCLCLYFRMKESAFTGSKPYPSEPLENMLQQTLGTEAVMADIKHPKLMITGVLSDRKPVELHLFRNYLSPSELVDPTEPSGAYAAPPSMQEQLLWKAARASGAAPSYFRAFGRFIDGGLIANNPTMDALTEIHEYNAALKVVGRGSEVKPPTVVVSVGTGCVPVKELNGLDVFRPETLSDTVRLARGISALGTLLVDQATLADGRIIDRCNAWCAMINVPYFRFSPQLSEDIALDEKSDEKLVNMLWETKSYIFSNEKTIKQLASLLKCEG</sequence>
<dbReference type="GO" id="GO:0052816">
    <property type="term" value="F:long-chain fatty acyl-CoA hydrolase activity"/>
    <property type="evidence" value="ECO:0007669"/>
    <property type="project" value="TreeGrafter"/>
</dbReference>
<dbReference type="SMART" id="SM00248">
    <property type="entry name" value="ANK"/>
    <property type="match status" value="7"/>
</dbReference>
<dbReference type="InterPro" id="IPR036770">
    <property type="entry name" value="Ankyrin_rpt-contain_sf"/>
</dbReference>
<feature type="non-terminal residue" evidence="10">
    <location>
        <position position="790"/>
    </location>
</feature>
<gene>
    <name evidence="10" type="ORF">g.49618</name>
</gene>
<feature type="domain" description="PNPLA" evidence="9">
    <location>
        <begin position="465"/>
        <end position="648"/>
    </location>
</feature>
<dbReference type="GO" id="GO:0005739">
    <property type="term" value="C:mitochondrion"/>
    <property type="evidence" value="ECO:0007669"/>
    <property type="project" value="TreeGrafter"/>
</dbReference>
<feature type="short sequence motif" description="DGA/G" evidence="8">
    <location>
        <begin position="635"/>
        <end position="637"/>
    </location>
</feature>
<evidence type="ECO:0000256" key="8">
    <source>
        <dbReference type="PROSITE-ProRule" id="PRU01161"/>
    </source>
</evidence>
<dbReference type="InterPro" id="IPR047148">
    <property type="entry name" value="PLPL9"/>
</dbReference>
<evidence type="ECO:0000256" key="1">
    <source>
        <dbReference type="ARBA" id="ARBA00013278"/>
    </source>
</evidence>
<dbReference type="SUPFAM" id="SSF48403">
    <property type="entry name" value="Ankyrin repeat"/>
    <property type="match status" value="1"/>
</dbReference>
<dbReference type="InterPro" id="IPR016035">
    <property type="entry name" value="Acyl_Trfase/lysoPLipase"/>
</dbReference>
<keyword evidence="5 8" id="KW-0443">Lipid metabolism</keyword>
<feature type="active site" description="Proton acceptor" evidence="8">
    <location>
        <position position="635"/>
    </location>
</feature>
<feature type="short sequence motif" description="GXGXXG" evidence="8">
    <location>
        <begin position="469"/>
        <end position="474"/>
    </location>
</feature>
<evidence type="ECO:0000256" key="7">
    <source>
        <dbReference type="PROSITE-ProRule" id="PRU00023"/>
    </source>
</evidence>
<keyword evidence="2" id="KW-0677">Repeat</keyword>
<dbReference type="PROSITE" id="PS51635">
    <property type="entry name" value="PNPLA"/>
    <property type="match status" value="1"/>
</dbReference>
<keyword evidence="4 7" id="KW-0040">ANK repeat</keyword>
<evidence type="ECO:0000256" key="5">
    <source>
        <dbReference type="ARBA" id="ARBA00023098"/>
    </source>
</evidence>
<dbReference type="Gene3D" id="3.40.1090.10">
    <property type="entry name" value="Cytosolic phospholipase A2 catalytic domain"/>
    <property type="match status" value="1"/>
</dbReference>
<accession>A0A1B6JAL6</accession>
<dbReference type="SUPFAM" id="SSF52151">
    <property type="entry name" value="FabD/lysophospholipase-like"/>
    <property type="match status" value="1"/>
</dbReference>
<dbReference type="EMBL" id="GECU01011551">
    <property type="protein sequence ID" value="JAS96155.1"/>
    <property type="molecule type" value="Transcribed_RNA"/>
</dbReference>
<dbReference type="GO" id="GO:2000304">
    <property type="term" value="P:positive regulation of ceramide biosynthetic process"/>
    <property type="evidence" value="ECO:0007669"/>
    <property type="project" value="TreeGrafter"/>
</dbReference>
<evidence type="ECO:0000256" key="6">
    <source>
        <dbReference type="ARBA" id="ARBA00023422"/>
    </source>
</evidence>
<evidence type="ECO:0000256" key="2">
    <source>
        <dbReference type="ARBA" id="ARBA00022737"/>
    </source>
</evidence>
<name>A0A1B6JAL6_9HEMI</name>
<reference evidence="10" key="1">
    <citation type="submission" date="2015-11" db="EMBL/GenBank/DDBJ databases">
        <title>De novo transcriptome assembly of four potential Pierce s Disease insect vectors from Arizona vineyards.</title>
        <authorList>
            <person name="Tassone E.E."/>
        </authorList>
    </citation>
    <scope>NUCLEOTIDE SEQUENCE</scope>
</reference>
<dbReference type="InterPro" id="IPR002110">
    <property type="entry name" value="Ankyrin_rpt"/>
</dbReference>
<proteinExistence type="predicted"/>
<comment type="catalytic activity">
    <reaction evidence="6">
        <text>a 1,2-diacyl-sn-glycero-3-phosphocholine + H2O = a 1-acyl-sn-glycero-3-phosphocholine + a fatty acid + H(+)</text>
        <dbReference type="Rhea" id="RHEA:15801"/>
        <dbReference type="ChEBI" id="CHEBI:15377"/>
        <dbReference type="ChEBI" id="CHEBI:15378"/>
        <dbReference type="ChEBI" id="CHEBI:28868"/>
        <dbReference type="ChEBI" id="CHEBI:57643"/>
        <dbReference type="ChEBI" id="CHEBI:58168"/>
        <dbReference type="EC" id="3.1.1.4"/>
    </reaction>
    <physiologicalReaction direction="left-to-right" evidence="6">
        <dbReference type="Rhea" id="RHEA:15802"/>
    </physiologicalReaction>
</comment>
<organism evidence="10">
    <name type="scientific">Homalodisca liturata</name>
    <dbReference type="NCBI Taxonomy" id="320908"/>
    <lineage>
        <taxon>Eukaryota</taxon>
        <taxon>Metazoa</taxon>
        <taxon>Ecdysozoa</taxon>
        <taxon>Arthropoda</taxon>
        <taxon>Hexapoda</taxon>
        <taxon>Insecta</taxon>
        <taxon>Pterygota</taxon>
        <taxon>Neoptera</taxon>
        <taxon>Paraneoptera</taxon>
        <taxon>Hemiptera</taxon>
        <taxon>Auchenorrhyncha</taxon>
        <taxon>Membracoidea</taxon>
        <taxon>Cicadellidae</taxon>
        <taxon>Cicadellinae</taxon>
        <taxon>Proconiini</taxon>
        <taxon>Homalodisca</taxon>
    </lineage>
</organism>
<dbReference type="Gene3D" id="1.25.40.20">
    <property type="entry name" value="Ankyrin repeat-containing domain"/>
    <property type="match status" value="2"/>
</dbReference>
<dbReference type="Pfam" id="PF01734">
    <property type="entry name" value="Patatin"/>
    <property type="match status" value="1"/>
</dbReference>